<organism evidence="3 4">
    <name type="scientific">Powellomyces hirtus</name>
    <dbReference type="NCBI Taxonomy" id="109895"/>
    <lineage>
        <taxon>Eukaryota</taxon>
        <taxon>Fungi</taxon>
        <taxon>Fungi incertae sedis</taxon>
        <taxon>Chytridiomycota</taxon>
        <taxon>Chytridiomycota incertae sedis</taxon>
        <taxon>Chytridiomycetes</taxon>
        <taxon>Spizellomycetales</taxon>
        <taxon>Powellomycetaceae</taxon>
        <taxon>Powellomyces</taxon>
    </lineage>
</organism>
<dbReference type="GO" id="GO:0015986">
    <property type="term" value="P:proton motive force-driven ATP synthesis"/>
    <property type="evidence" value="ECO:0007669"/>
    <property type="project" value="InterPro"/>
</dbReference>
<evidence type="ECO:0000259" key="2">
    <source>
        <dbReference type="Pfam" id="PF03914"/>
    </source>
</evidence>
<dbReference type="GO" id="GO:0032040">
    <property type="term" value="C:small-subunit processome"/>
    <property type="evidence" value="ECO:0007669"/>
    <property type="project" value="TreeGrafter"/>
</dbReference>
<gene>
    <name evidence="3" type="ORF">PhCBS80983_g01864</name>
</gene>
<dbReference type="InterPro" id="IPR005612">
    <property type="entry name" value="CCAAT-binding_factor"/>
</dbReference>
<feature type="domain" description="CCAAT-binding factor" evidence="2">
    <location>
        <begin position="321"/>
        <end position="472"/>
    </location>
</feature>
<dbReference type="InterPro" id="IPR019711">
    <property type="entry name" value="ATP_synth_F0_suH"/>
</dbReference>
<dbReference type="Pfam" id="PF10775">
    <property type="entry name" value="ATP_sub_h"/>
    <property type="match status" value="1"/>
</dbReference>
<dbReference type="Proteomes" id="UP000318582">
    <property type="component" value="Unassembled WGS sequence"/>
</dbReference>
<dbReference type="EMBL" id="QEAQ01000016">
    <property type="protein sequence ID" value="TPX60295.1"/>
    <property type="molecule type" value="Genomic_DNA"/>
</dbReference>
<protein>
    <recommendedName>
        <fullName evidence="2">CCAAT-binding factor domain-containing protein</fullName>
    </recommendedName>
</protein>
<dbReference type="InterPro" id="IPR027193">
    <property type="entry name" value="Noc4"/>
</dbReference>
<dbReference type="AlphaFoldDB" id="A0A507EAH2"/>
<reference evidence="3 4" key="1">
    <citation type="journal article" date="2019" name="Sci. Rep.">
        <title>Comparative genomics of chytrid fungi reveal insights into the obligate biotrophic and pathogenic lifestyle of Synchytrium endobioticum.</title>
        <authorList>
            <person name="van de Vossenberg B.T.L.H."/>
            <person name="Warris S."/>
            <person name="Nguyen H.D.T."/>
            <person name="van Gent-Pelzer M.P.E."/>
            <person name="Joly D.L."/>
            <person name="van de Geest H.C."/>
            <person name="Bonants P.J.M."/>
            <person name="Smith D.S."/>
            <person name="Levesque C.A."/>
            <person name="van der Lee T.A.J."/>
        </authorList>
    </citation>
    <scope>NUCLEOTIDE SEQUENCE [LARGE SCALE GENOMIC DNA]</scope>
    <source>
        <strain evidence="3 4">CBS 809.83</strain>
    </source>
</reference>
<evidence type="ECO:0000313" key="4">
    <source>
        <dbReference type="Proteomes" id="UP000318582"/>
    </source>
</evidence>
<accession>A0A507EAH2</accession>
<dbReference type="Pfam" id="PF03914">
    <property type="entry name" value="CBF"/>
    <property type="match status" value="1"/>
</dbReference>
<evidence type="ECO:0000256" key="1">
    <source>
        <dbReference type="ARBA" id="ARBA00007797"/>
    </source>
</evidence>
<dbReference type="PANTHER" id="PTHR12455">
    <property type="entry name" value="NUCLEOLAR COMPLEX PROTEIN 4"/>
    <property type="match status" value="1"/>
</dbReference>
<comment type="caution">
    <text evidence="3">The sequence shown here is derived from an EMBL/GenBank/DDBJ whole genome shotgun (WGS) entry which is preliminary data.</text>
</comment>
<proteinExistence type="inferred from homology"/>
<keyword evidence="4" id="KW-1185">Reference proteome</keyword>
<dbReference type="PANTHER" id="PTHR12455:SF0">
    <property type="entry name" value="NUCLEOLAR COMPLEX PROTEIN 4 HOMOLOG"/>
    <property type="match status" value="1"/>
</dbReference>
<dbReference type="GO" id="GO:0030692">
    <property type="term" value="C:Noc4p-Nop14p complex"/>
    <property type="evidence" value="ECO:0007669"/>
    <property type="project" value="TreeGrafter"/>
</dbReference>
<evidence type="ECO:0000313" key="3">
    <source>
        <dbReference type="EMBL" id="TPX60295.1"/>
    </source>
</evidence>
<sequence length="652" mass="73282">MVAAKRKKSVSKKKAAVGPEQVRALAKECLETKGGLNNIVTLLELCESETEETAYAAFMSMGHVYSKLLGRGDFKKTKQTTNNIAQEEDVKTKIANWLRENRQVYVQVAYDYLSHREPAMQIAAIESLMNVVKDESGQIHEFSNVTYLRIVEKLVANDKMSEQLLERIVGDVNTYADVRYHFYKNFGKYVGAVSDGSSTSANMKTSAKRRKYAMPADKLSAVVSTGYAILSRISDPAKEDDQLDTFFIPTDSAKRQAWTSAKEHRRTFSDAWLAFLRQPMSADMHKRLLLAMHKKIIPYLLKPTLLIDFLTDSYDQGGAVSMLALNGLFTLITEHNLDYPDFYAKLYALFDKNLLHVKYRSRFLRLVDLFLSSTQLPSYLIAAFLKRMARLALAAPPAAIITVIPFAYNLLKKHPACLIMIHRERDAELAGTEVDDPYLPNETDPAQSKALESSLWELQTLKTHYFHTIAGMVRMFEQPIAKQPLYDMEDFLDHSYTTLLEGEMRKRMNPTAEPVIPALAAHRQPASFLATRVAAPAVARGFSHTASAKADLIAEIYISELKKYTAPKASNEKVDLPTTFAAPAAPPKPELDVSAGEVAAVAEEAVEEEEWPAVYNPIDDPANYPDEWDFTTENDDGSLLPKRLIPVDYHHH</sequence>
<comment type="similarity">
    <text evidence="1">Belongs to the CBF/MAK21 family.</text>
</comment>
<name>A0A507EAH2_9FUNG</name>
<dbReference type="STRING" id="109895.A0A507EAH2"/>
<dbReference type="GO" id="GO:0042254">
    <property type="term" value="P:ribosome biogenesis"/>
    <property type="evidence" value="ECO:0007669"/>
    <property type="project" value="InterPro"/>
</dbReference>